<dbReference type="GO" id="GO:0003677">
    <property type="term" value="F:DNA binding"/>
    <property type="evidence" value="ECO:0007669"/>
    <property type="project" value="InterPro"/>
</dbReference>
<dbReference type="InterPro" id="IPR000551">
    <property type="entry name" value="MerR-type_HTH_dom"/>
</dbReference>
<proteinExistence type="predicted"/>
<dbReference type="EMBL" id="CACVAS010000113">
    <property type="protein sequence ID" value="CAA6821278.1"/>
    <property type="molecule type" value="Genomic_DNA"/>
</dbReference>
<organism evidence="2">
    <name type="scientific">uncultured Sulfurovum sp</name>
    <dbReference type="NCBI Taxonomy" id="269237"/>
    <lineage>
        <taxon>Bacteria</taxon>
        <taxon>Pseudomonadati</taxon>
        <taxon>Campylobacterota</taxon>
        <taxon>Epsilonproteobacteria</taxon>
        <taxon>Campylobacterales</taxon>
        <taxon>Sulfurovaceae</taxon>
        <taxon>Sulfurovum</taxon>
        <taxon>environmental samples</taxon>
    </lineage>
</organism>
<protein>
    <recommendedName>
        <fullName evidence="1">HTH merR-type domain-containing protein</fullName>
    </recommendedName>
</protein>
<dbReference type="SUPFAM" id="SSF46955">
    <property type="entry name" value="Putative DNA-binding domain"/>
    <property type="match status" value="1"/>
</dbReference>
<reference evidence="2" key="1">
    <citation type="submission" date="2020-01" db="EMBL/GenBank/DDBJ databases">
        <authorList>
            <person name="Meier V. D."/>
            <person name="Meier V D."/>
        </authorList>
    </citation>
    <scope>NUCLEOTIDE SEQUENCE</scope>
    <source>
        <strain evidence="2">HLG_WM_MAG_01</strain>
    </source>
</reference>
<dbReference type="AlphaFoldDB" id="A0A6S6TYT4"/>
<dbReference type="InterPro" id="IPR009061">
    <property type="entry name" value="DNA-bd_dom_put_sf"/>
</dbReference>
<evidence type="ECO:0000313" key="2">
    <source>
        <dbReference type="EMBL" id="CAA6821278.1"/>
    </source>
</evidence>
<sequence length="63" mass="7312">MKTDKLYRLAEVAEKLCCGKSTVWYYSKKGFLHPKKLSKRVTVWTETDINNFIASRINDEVAS</sequence>
<dbReference type="Gene3D" id="1.10.1660.10">
    <property type="match status" value="1"/>
</dbReference>
<name>A0A6S6TYT4_9BACT</name>
<feature type="domain" description="HTH merR-type" evidence="1">
    <location>
        <begin position="7"/>
        <end position="51"/>
    </location>
</feature>
<evidence type="ECO:0000259" key="1">
    <source>
        <dbReference type="Pfam" id="PF13411"/>
    </source>
</evidence>
<dbReference type="Pfam" id="PF13411">
    <property type="entry name" value="MerR_1"/>
    <property type="match status" value="1"/>
</dbReference>
<dbReference type="GO" id="GO:0006355">
    <property type="term" value="P:regulation of DNA-templated transcription"/>
    <property type="evidence" value="ECO:0007669"/>
    <property type="project" value="InterPro"/>
</dbReference>
<gene>
    <name evidence="2" type="ORF">HELGO_WM46949</name>
</gene>
<accession>A0A6S6TYT4</accession>